<gene>
    <name evidence="2" type="ORF">CVIRNUC_004399</name>
</gene>
<dbReference type="EMBL" id="CAUYUE010000005">
    <property type="protein sequence ID" value="CAK0776633.1"/>
    <property type="molecule type" value="Genomic_DNA"/>
</dbReference>
<keyword evidence="1" id="KW-1133">Transmembrane helix</keyword>
<proteinExistence type="predicted"/>
<name>A0AAV1I2D6_9CHLO</name>
<keyword evidence="1" id="KW-0472">Membrane</keyword>
<protein>
    <submittedName>
        <fullName evidence="2">Uncharacterized protein</fullName>
    </submittedName>
</protein>
<dbReference type="Proteomes" id="UP001314263">
    <property type="component" value="Unassembled WGS sequence"/>
</dbReference>
<keyword evidence="3" id="KW-1185">Reference proteome</keyword>
<sequence length="78" mass="9016">MLSDITSQILDSFVLQIRKKENQARLQRHLVDPTIKYILEKLSPYLLGGAVVLSLIVLLTLTMIFLIAYDMRIRSMRP</sequence>
<evidence type="ECO:0000313" key="2">
    <source>
        <dbReference type="EMBL" id="CAK0776633.1"/>
    </source>
</evidence>
<evidence type="ECO:0000256" key="1">
    <source>
        <dbReference type="SAM" id="Phobius"/>
    </source>
</evidence>
<dbReference type="AlphaFoldDB" id="A0AAV1I2D6"/>
<feature type="transmembrane region" description="Helical" evidence="1">
    <location>
        <begin position="45"/>
        <end position="69"/>
    </location>
</feature>
<keyword evidence="1" id="KW-0812">Transmembrane</keyword>
<reference evidence="2 3" key="1">
    <citation type="submission" date="2023-10" db="EMBL/GenBank/DDBJ databases">
        <authorList>
            <person name="Maclean D."/>
            <person name="Macfadyen A."/>
        </authorList>
    </citation>
    <scope>NUCLEOTIDE SEQUENCE [LARGE SCALE GENOMIC DNA]</scope>
</reference>
<comment type="caution">
    <text evidence="2">The sequence shown here is derived from an EMBL/GenBank/DDBJ whole genome shotgun (WGS) entry which is preliminary data.</text>
</comment>
<evidence type="ECO:0000313" key="3">
    <source>
        <dbReference type="Proteomes" id="UP001314263"/>
    </source>
</evidence>
<accession>A0AAV1I2D6</accession>
<organism evidence="2 3">
    <name type="scientific">Coccomyxa viridis</name>
    <dbReference type="NCBI Taxonomy" id="1274662"/>
    <lineage>
        <taxon>Eukaryota</taxon>
        <taxon>Viridiplantae</taxon>
        <taxon>Chlorophyta</taxon>
        <taxon>core chlorophytes</taxon>
        <taxon>Trebouxiophyceae</taxon>
        <taxon>Trebouxiophyceae incertae sedis</taxon>
        <taxon>Coccomyxaceae</taxon>
        <taxon>Coccomyxa</taxon>
    </lineage>
</organism>